<comment type="caution">
    <text evidence="1">The sequence shown here is derived from an EMBL/GenBank/DDBJ whole genome shotgun (WGS) entry which is preliminary data.</text>
</comment>
<sequence length="207" mass="23770">MLKGEVLKGGTHDIKVAKQALVISHLFFADDSLMFARDNVLEERSILVILQRYQVSLVQIVNWDKSEASFSRNMEENVKSSIYRDMGVKMVTSHAKYLGFPVIFGRSKKDVFFAMVKEIVWKNIKGWKEKFLSRAGKEVLIKEMEDCNGDKVRIWGGNWLPDCPGFKLFNSSEAPDNEAQVYDLIDNDLGMWNIDKVHACFNHMEAN</sequence>
<dbReference type="AlphaFoldDB" id="A0A9D4W6F0"/>
<evidence type="ECO:0000313" key="2">
    <source>
        <dbReference type="Proteomes" id="UP001058974"/>
    </source>
</evidence>
<gene>
    <name evidence="1" type="ORF">KIW84_062183</name>
</gene>
<evidence type="ECO:0000313" key="1">
    <source>
        <dbReference type="EMBL" id="KAI5395897.1"/>
    </source>
</evidence>
<accession>A0A9D4W6F0</accession>
<keyword evidence="2" id="KW-1185">Reference proteome</keyword>
<dbReference type="PANTHER" id="PTHR33116">
    <property type="entry name" value="REVERSE TRANSCRIPTASE ZINC-BINDING DOMAIN-CONTAINING PROTEIN-RELATED-RELATED"/>
    <property type="match status" value="1"/>
</dbReference>
<name>A0A9D4W6F0_PEA</name>
<protein>
    <submittedName>
        <fullName evidence="1">Uncharacterized protein</fullName>
    </submittedName>
</protein>
<organism evidence="1 2">
    <name type="scientific">Pisum sativum</name>
    <name type="common">Garden pea</name>
    <name type="synonym">Lathyrus oleraceus</name>
    <dbReference type="NCBI Taxonomy" id="3888"/>
    <lineage>
        <taxon>Eukaryota</taxon>
        <taxon>Viridiplantae</taxon>
        <taxon>Streptophyta</taxon>
        <taxon>Embryophyta</taxon>
        <taxon>Tracheophyta</taxon>
        <taxon>Spermatophyta</taxon>
        <taxon>Magnoliopsida</taxon>
        <taxon>eudicotyledons</taxon>
        <taxon>Gunneridae</taxon>
        <taxon>Pentapetalae</taxon>
        <taxon>rosids</taxon>
        <taxon>fabids</taxon>
        <taxon>Fabales</taxon>
        <taxon>Fabaceae</taxon>
        <taxon>Papilionoideae</taxon>
        <taxon>50 kb inversion clade</taxon>
        <taxon>NPAAA clade</taxon>
        <taxon>Hologalegina</taxon>
        <taxon>IRL clade</taxon>
        <taxon>Fabeae</taxon>
        <taxon>Lathyrus</taxon>
    </lineage>
</organism>
<reference evidence="1 2" key="1">
    <citation type="journal article" date="2022" name="Nat. Genet.">
        <title>Improved pea reference genome and pan-genome highlight genomic features and evolutionary characteristics.</title>
        <authorList>
            <person name="Yang T."/>
            <person name="Liu R."/>
            <person name="Luo Y."/>
            <person name="Hu S."/>
            <person name="Wang D."/>
            <person name="Wang C."/>
            <person name="Pandey M.K."/>
            <person name="Ge S."/>
            <person name="Xu Q."/>
            <person name="Li N."/>
            <person name="Li G."/>
            <person name="Huang Y."/>
            <person name="Saxena R.K."/>
            <person name="Ji Y."/>
            <person name="Li M."/>
            <person name="Yan X."/>
            <person name="He Y."/>
            <person name="Liu Y."/>
            <person name="Wang X."/>
            <person name="Xiang C."/>
            <person name="Varshney R.K."/>
            <person name="Ding H."/>
            <person name="Gao S."/>
            <person name="Zong X."/>
        </authorList>
    </citation>
    <scope>NUCLEOTIDE SEQUENCE [LARGE SCALE GENOMIC DNA]</scope>
    <source>
        <strain evidence="1 2">cv. Zhongwan 6</strain>
    </source>
</reference>
<proteinExistence type="predicted"/>
<dbReference type="Gramene" id="Psat06G0218300-T1">
    <property type="protein sequence ID" value="KAI5395897.1"/>
    <property type="gene ID" value="KIW84_062183"/>
</dbReference>
<dbReference type="PANTHER" id="PTHR33116:SF86">
    <property type="entry name" value="REVERSE TRANSCRIPTASE DOMAIN-CONTAINING PROTEIN"/>
    <property type="match status" value="1"/>
</dbReference>
<dbReference type="EMBL" id="JAMSHJ010000006">
    <property type="protein sequence ID" value="KAI5395897.1"/>
    <property type="molecule type" value="Genomic_DNA"/>
</dbReference>
<dbReference type="Proteomes" id="UP001058974">
    <property type="component" value="Chromosome 6"/>
</dbReference>